<feature type="domain" description="SPOR" evidence="1">
    <location>
        <begin position="173"/>
        <end position="256"/>
    </location>
</feature>
<evidence type="ECO:0000313" key="3">
    <source>
        <dbReference type="Proteomes" id="UP001218579"/>
    </source>
</evidence>
<dbReference type="Proteomes" id="UP001218579">
    <property type="component" value="Unassembled WGS sequence"/>
</dbReference>
<dbReference type="InterPro" id="IPR036680">
    <property type="entry name" value="SPOR-like_sf"/>
</dbReference>
<comment type="caution">
    <text evidence="2">The sequence shown here is derived from an EMBL/GenBank/DDBJ whole genome shotgun (WGS) entry which is preliminary data.</text>
</comment>
<evidence type="ECO:0000259" key="1">
    <source>
        <dbReference type="PROSITE" id="PS51724"/>
    </source>
</evidence>
<reference evidence="2 3" key="1">
    <citation type="submission" date="2023-01" db="EMBL/GenBank/DDBJ databases">
        <title>Novel species of the genus Asticcacaulis isolated from rivers.</title>
        <authorList>
            <person name="Lu H."/>
        </authorList>
    </citation>
    <scope>NUCLEOTIDE SEQUENCE [LARGE SCALE GENOMIC DNA]</scope>
    <source>
        <strain evidence="2 3">LKC15W</strain>
    </source>
</reference>
<accession>A0ABT5HHE3</accession>
<protein>
    <submittedName>
        <fullName evidence="2">SPOR domain-containing protein</fullName>
    </submittedName>
</protein>
<name>A0ABT5HHE3_9CAUL</name>
<dbReference type="InterPro" id="IPR007730">
    <property type="entry name" value="SPOR-like_dom"/>
</dbReference>
<dbReference type="PROSITE" id="PS51724">
    <property type="entry name" value="SPOR"/>
    <property type="match status" value="1"/>
</dbReference>
<evidence type="ECO:0000313" key="2">
    <source>
        <dbReference type="EMBL" id="MDC7675612.1"/>
    </source>
</evidence>
<sequence>MAYLLPLSKDLAPLSKGLVHKAWVAGVATLSLGMSACEGPKRDGQDFQRLAAHIQSIQVDETSPALPAKTDPATAPVLAQAEISGPRDDKAINVIVDTARDMAVGQGGLFTQYNNLKVQVVDPLELDRNQPPKGVVLSQDEASETKVIAPPMTFADSGLSSALTESEVKPASQTVNKGRTIQIGSFSTRHGAQAAWDKLTSSHPEMARFNPQMQNVRTNGGKVLVRLKVGPVYTDAEAQVLCAKLDVKDSWCTRAG</sequence>
<dbReference type="RefSeq" id="WP_272743937.1">
    <property type="nucleotide sequence ID" value="NZ_JAQQKV010000001.1"/>
</dbReference>
<dbReference type="Pfam" id="PF05036">
    <property type="entry name" value="SPOR"/>
    <property type="match status" value="1"/>
</dbReference>
<dbReference type="Gene3D" id="3.30.70.1070">
    <property type="entry name" value="Sporulation related repeat"/>
    <property type="match status" value="1"/>
</dbReference>
<organism evidence="2 3">
    <name type="scientific">Asticcacaulis machinosus</name>
    <dbReference type="NCBI Taxonomy" id="2984211"/>
    <lineage>
        <taxon>Bacteria</taxon>
        <taxon>Pseudomonadati</taxon>
        <taxon>Pseudomonadota</taxon>
        <taxon>Alphaproteobacteria</taxon>
        <taxon>Caulobacterales</taxon>
        <taxon>Caulobacteraceae</taxon>
        <taxon>Asticcacaulis</taxon>
    </lineage>
</organism>
<gene>
    <name evidence="2" type="ORF">PQU98_05705</name>
</gene>
<dbReference type="EMBL" id="JAQQKV010000001">
    <property type="protein sequence ID" value="MDC7675612.1"/>
    <property type="molecule type" value="Genomic_DNA"/>
</dbReference>
<dbReference type="SUPFAM" id="SSF110997">
    <property type="entry name" value="Sporulation related repeat"/>
    <property type="match status" value="1"/>
</dbReference>
<proteinExistence type="predicted"/>
<keyword evidence="3" id="KW-1185">Reference proteome</keyword>